<evidence type="ECO:0000313" key="3">
    <source>
        <dbReference type="Proteomes" id="UP001210809"/>
    </source>
</evidence>
<evidence type="ECO:0000256" key="1">
    <source>
        <dbReference type="SAM" id="Phobius"/>
    </source>
</evidence>
<evidence type="ECO:0008006" key="4">
    <source>
        <dbReference type="Google" id="ProtNLM"/>
    </source>
</evidence>
<keyword evidence="1" id="KW-0812">Transmembrane</keyword>
<feature type="transmembrane region" description="Helical" evidence="1">
    <location>
        <begin position="152"/>
        <end position="172"/>
    </location>
</feature>
<accession>A0AAW6D3I6</accession>
<feature type="transmembrane region" description="Helical" evidence="1">
    <location>
        <begin position="274"/>
        <end position="293"/>
    </location>
</feature>
<protein>
    <recommendedName>
        <fullName evidence="4">ABC-2 family transporter protein</fullName>
    </recommendedName>
</protein>
<feature type="transmembrane region" description="Helical" evidence="1">
    <location>
        <begin position="241"/>
        <end position="267"/>
    </location>
</feature>
<evidence type="ECO:0000313" key="2">
    <source>
        <dbReference type="EMBL" id="MDB8004949.1"/>
    </source>
</evidence>
<sequence>MIFLYELKKILIKQYSLLLYLIVIIFAAFSLITAQHQTYGFATVTERNEYLETITPFTGELTDEKAAEITALKEEYLAAKAAVNELSNKYANGELDDAAFEREMAQYNEILKREEIIEQIFSRYEYAAADPEKRMLIPAGSVPVLSDTSVNFLFLLCITFCCAYAVMIEYSGKSRYILITTKGGQKATMAAKLAILLLLTSLTSIIISCFDLMRLSDELPLEYWGYSLCSVPAFDNTAVDISIIGAFLSAQLLKLIGYLFICVAAMLTAHFTKNYVASVFPFIAVPVVADYLAERDSQALFLPTGLLKGAGYFLGDKADKGYATEADTVIYFHHVPLLYTVIMTAAVVLFIVIGAVILIKSGENRLNSKRHGVKHIPKAVVLTLALLFCTACGSTRQAECVDVLSNTENSRYSFELKYEDEKELIAVTDKSSGESFIIPEETFVDESYSIMSIYPTENYLYYMKGRNSGVSIYRIKLSDMTREEIIKSSDTADKSILGLTFSWSDTENRFSAVRLFTDEKNIYLIDKNGMVFVLNPFAEKITDCTCIIEESVLGGCIFDGKAIYYIDEDGVQKMYNVVNKTFRI</sequence>
<feature type="transmembrane region" description="Helical" evidence="1">
    <location>
        <begin position="193"/>
        <end position="213"/>
    </location>
</feature>
<feature type="transmembrane region" description="Helical" evidence="1">
    <location>
        <begin position="12"/>
        <end position="32"/>
    </location>
</feature>
<dbReference type="Proteomes" id="UP001210809">
    <property type="component" value="Unassembled WGS sequence"/>
</dbReference>
<keyword evidence="1" id="KW-1133">Transmembrane helix</keyword>
<reference evidence="2" key="1">
    <citation type="submission" date="2023-01" db="EMBL/GenBank/DDBJ databases">
        <title>Human gut microbiome strain richness.</title>
        <authorList>
            <person name="Chen-Liaw A."/>
        </authorList>
    </citation>
    <scope>NUCLEOTIDE SEQUENCE</scope>
    <source>
        <strain evidence="2">1001283st1_G1_1001283B150217_161031</strain>
    </source>
</reference>
<dbReference type="AlphaFoldDB" id="A0AAW6D3I6"/>
<gene>
    <name evidence="2" type="ORF">PNE09_12895</name>
</gene>
<proteinExistence type="predicted"/>
<dbReference type="EMBL" id="JAQLXW010000035">
    <property type="protein sequence ID" value="MDB8004949.1"/>
    <property type="molecule type" value="Genomic_DNA"/>
</dbReference>
<name>A0AAW6D3I6_9FIRM</name>
<comment type="caution">
    <text evidence="2">The sequence shown here is derived from an EMBL/GenBank/DDBJ whole genome shotgun (WGS) entry which is preliminary data.</text>
</comment>
<dbReference type="SUPFAM" id="SSF69304">
    <property type="entry name" value="Tricorn protease N-terminal domain"/>
    <property type="match status" value="1"/>
</dbReference>
<organism evidence="2 3">
    <name type="scientific">[Eubacterium] siraeum</name>
    <dbReference type="NCBI Taxonomy" id="39492"/>
    <lineage>
        <taxon>Bacteria</taxon>
        <taxon>Bacillati</taxon>
        <taxon>Bacillota</taxon>
        <taxon>Clostridia</taxon>
        <taxon>Eubacteriales</taxon>
        <taxon>Oscillospiraceae</taxon>
        <taxon>Oscillospiraceae incertae sedis</taxon>
    </lineage>
</organism>
<keyword evidence="1" id="KW-0472">Membrane</keyword>
<feature type="transmembrane region" description="Helical" evidence="1">
    <location>
        <begin position="337"/>
        <end position="359"/>
    </location>
</feature>